<accession>A0A2T0RZ34</accession>
<dbReference type="Proteomes" id="UP000239480">
    <property type="component" value="Unassembled WGS sequence"/>
</dbReference>
<protein>
    <submittedName>
        <fullName evidence="1">Methyltransferase family protein</fullName>
    </submittedName>
</protein>
<name>A0A2T0RZ34_9RHOB</name>
<sequence>MQYETAARILRLFSANSATRQLYEWLGRARGLVGRDQDINWKYFWRTPMLLEALRRHGILTPGMRALEIGTGWFHWEALMLRNEVPCEVTLYDVVDKRRPTRMQRFLQQLSDSEVRERLGLENADGAALMQQAAAAASPAELYEMLGFSYAADPSGKMPGLPDAAYDLLVSSDVGEHLIRDHIPDILRRWFEVTRPGGYGYHLIVLVDHLRIYAKDAHEKQYLTYDRQEFLGRINNAVQYVNTLQVPEYREAFETAGFEILEMTPVGTCDLDRIDVHPSWSDFSAEDLSCTVLQVVVRRPLQP</sequence>
<comment type="caution">
    <text evidence="1">The sequence shown here is derived from an EMBL/GenBank/DDBJ whole genome shotgun (WGS) entry which is preliminary data.</text>
</comment>
<keyword evidence="1" id="KW-0808">Transferase</keyword>
<dbReference type="GO" id="GO:0008168">
    <property type="term" value="F:methyltransferase activity"/>
    <property type="evidence" value="ECO:0007669"/>
    <property type="project" value="UniProtKB-KW"/>
</dbReference>
<dbReference type="RefSeq" id="WP_106203208.1">
    <property type="nucleotide sequence ID" value="NZ_PVTD01000001.1"/>
</dbReference>
<organism evidence="1 2">
    <name type="scientific">Aliiruegeria haliotis</name>
    <dbReference type="NCBI Taxonomy" id="1280846"/>
    <lineage>
        <taxon>Bacteria</taxon>
        <taxon>Pseudomonadati</taxon>
        <taxon>Pseudomonadota</taxon>
        <taxon>Alphaproteobacteria</taxon>
        <taxon>Rhodobacterales</taxon>
        <taxon>Roseobacteraceae</taxon>
        <taxon>Aliiruegeria</taxon>
    </lineage>
</organism>
<gene>
    <name evidence="1" type="ORF">CLV78_101541</name>
</gene>
<keyword evidence="1" id="KW-0489">Methyltransferase</keyword>
<evidence type="ECO:0000313" key="1">
    <source>
        <dbReference type="EMBL" id="PRY26446.1"/>
    </source>
</evidence>
<dbReference type="SUPFAM" id="SSF53335">
    <property type="entry name" value="S-adenosyl-L-methionine-dependent methyltransferases"/>
    <property type="match status" value="1"/>
</dbReference>
<reference evidence="1 2" key="1">
    <citation type="submission" date="2018-03" db="EMBL/GenBank/DDBJ databases">
        <title>Genomic Encyclopedia of Archaeal and Bacterial Type Strains, Phase II (KMG-II): from individual species to whole genera.</title>
        <authorList>
            <person name="Goeker M."/>
        </authorList>
    </citation>
    <scope>NUCLEOTIDE SEQUENCE [LARGE SCALE GENOMIC DNA]</scope>
    <source>
        <strain evidence="1 2">DSM 29328</strain>
    </source>
</reference>
<dbReference type="GO" id="GO:0032259">
    <property type="term" value="P:methylation"/>
    <property type="evidence" value="ECO:0007669"/>
    <property type="project" value="UniProtKB-KW"/>
</dbReference>
<keyword evidence="2" id="KW-1185">Reference proteome</keyword>
<dbReference type="AlphaFoldDB" id="A0A2T0RZ34"/>
<evidence type="ECO:0000313" key="2">
    <source>
        <dbReference type="Proteomes" id="UP000239480"/>
    </source>
</evidence>
<dbReference type="Pfam" id="PF13489">
    <property type="entry name" value="Methyltransf_23"/>
    <property type="match status" value="1"/>
</dbReference>
<proteinExistence type="predicted"/>
<dbReference type="Gene3D" id="3.40.50.150">
    <property type="entry name" value="Vaccinia Virus protein VP39"/>
    <property type="match status" value="1"/>
</dbReference>
<dbReference type="InterPro" id="IPR029063">
    <property type="entry name" value="SAM-dependent_MTases_sf"/>
</dbReference>
<dbReference type="EMBL" id="PVTD01000001">
    <property type="protein sequence ID" value="PRY26446.1"/>
    <property type="molecule type" value="Genomic_DNA"/>
</dbReference>
<dbReference type="OrthoDB" id="7261154at2"/>